<dbReference type="Proteomes" id="UP000244336">
    <property type="component" value="Chromosome 2"/>
</dbReference>
<dbReference type="AlphaFoldDB" id="A0A2T7EQ64"/>
<feature type="compositionally biased region" description="Basic residues" evidence="1">
    <location>
        <begin position="1"/>
        <end position="11"/>
    </location>
</feature>
<name>A0A2T7EQ64_9POAL</name>
<evidence type="ECO:0000313" key="3">
    <source>
        <dbReference type="Proteomes" id="UP000244336"/>
    </source>
</evidence>
<dbReference type="EMBL" id="CM009750">
    <property type="protein sequence ID" value="PUZ69957.1"/>
    <property type="molecule type" value="Genomic_DNA"/>
</dbReference>
<dbReference type="Gramene" id="PUZ69957">
    <property type="protein sequence ID" value="PUZ69957"/>
    <property type="gene ID" value="GQ55_2G172300"/>
</dbReference>
<accession>A0A2T7EQ64</accession>
<proteinExistence type="predicted"/>
<gene>
    <name evidence="2" type="ORF">GQ55_2G172300</name>
</gene>
<sequence>MPNHYERRKKILHEPSDANVDEGGSSHAHVVSGRNLRPRAHKRARVDDDIEEENLSESSDDDDDEDEIFRVEHRHGNGPAQQNNDDEEDAGDIGGNEEEEEGDDRRSQLKHNGDWDYMKMANGPLFREIISACEEKDIKTLMGFKKNWNKENIPQFYAIVYFGFYEGDRAMFWISEGKPYRVTFSQFIRIFKLDRNDGNRPKIYNQNPLPTEEMKFMYPKHETGNAGKVAGLYTYYSILNRLLRKTISPRGGNPADISLHARNLLARLRPGGEDFSVADYI</sequence>
<evidence type="ECO:0000313" key="2">
    <source>
        <dbReference type="EMBL" id="PUZ69957.1"/>
    </source>
</evidence>
<evidence type="ECO:0000256" key="1">
    <source>
        <dbReference type="SAM" id="MobiDB-lite"/>
    </source>
</evidence>
<protein>
    <submittedName>
        <fullName evidence="2">Uncharacterized protein</fullName>
    </submittedName>
</protein>
<keyword evidence="3" id="KW-1185">Reference proteome</keyword>
<feature type="compositionally biased region" description="Acidic residues" evidence="1">
    <location>
        <begin position="84"/>
        <end position="102"/>
    </location>
</feature>
<feature type="compositionally biased region" description="Acidic residues" evidence="1">
    <location>
        <begin position="48"/>
        <end position="67"/>
    </location>
</feature>
<feature type="region of interest" description="Disordered" evidence="1">
    <location>
        <begin position="1"/>
        <end position="111"/>
    </location>
</feature>
<reference evidence="2 3" key="1">
    <citation type="submission" date="2018-04" db="EMBL/GenBank/DDBJ databases">
        <title>WGS assembly of Panicum hallii var. hallii HAL2.</title>
        <authorList>
            <person name="Lovell J."/>
            <person name="Jenkins J."/>
            <person name="Lowry D."/>
            <person name="Mamidi S."/>
            <person name="Sreedasyam A."/>
            <person name="Weng X."/>
            <person name="Barry K."/>
            <person name="Bonette J."/>
            <person name="Campitelli B."/>
            <person name="Daum C."/>
            <person name="Gordon S."/>
            <person name="Gould B."/>
            <person name="Lipzen A."/>
            <person name="MacQueen A."/>
            <person name="Palacio-Mejia J."/>
            <person name="Plott C."/>
            <person name="Shakirov E."/>
            <person name="Shu S."/>
            <person name="Yoshinaga Y."/>
            <person name="Zane M."/>
            <person name="Rokhsar D."/>
            <person name="Grimwood J."/>
            <person name="Schmutz J."/>
            <person name="Juenger T."/>
        </authorList>
    </citation>
    <scope>NUCLEOTIDE SEQUENCE [LARGE SCALE GENOMIC DNA]</scope>
    <source>
        <strain evidence="3">cv. HAL2</strain>
    </source>
</reference>
<organism evidence="2 3">
    <name type="scientific">Panicum hallii var. hallii</name>
    <dbReference type="NCBI Taxonomy" id="1504633"/>
    <lineage>
        <taxon>Eukaryota</taxon>
        <taxon>Viridiplantae</taxon>
        <taxon>Streptophyta</taxon>
        <taxon>Embryophyta</taxon>
        <taxon>Tracheophyta</taxon>
        <taxon>Spermatophyta</taxon>
        <taxon>Magnoliopsida</taxon>
        <taxon>Liliopsida</taxon>
        <taxon>Poales</taxon>
        <taxon>Poaceae</taxon>
        <taxon>PACMAD clade</taxon>
        <taxon>Panicoideae</taxon>
        <taxon>Panicodae</taxon>
        <taxon>Paniceae</taxon>
        <taxon>Panicinae</taxon>
        <taxon>Panicum</taxon>
        <taxon>Panicum sect. Panicum</taxon>
    </lineage>
</organism>
<dbReference type="OrthoDB" id="693433at2759"/>
<dbReference type="STRING" id="1504633.A0A2T7EQ64"/>